<evidence type="ECO:0000313" key="3">
    <source>
        <dbReference type="Proteomes" id="UP000006322"/>
    </source>
</evidence>
<dbReference type="RefSeq" id="WP_007102936.1">
    <property type="nucleotide sequence ID" value="NZ_BAER01000013.1"/>
</dbReference>
<dbReference type="PANTHER" id="PTHR34219">
    <property type="entry name" value="IRON-REGULATED INNER MEMBRANE PROTEIN-RELATED"/>
    <property type="match status" value="1"/>
</dbReference>
<feature type="transmembrane region" description="Helical" evidence="1">
    <location>
        <begin position="187"/>
        <end position="208"/>
    </location>
</feature>
<evidence type="ECO:0000313" key="2">
    <source>
        <dbReference type="EMBL" id="GAC31128.1"/>
    </source>
</evidence>
<name>K6ZQH8_9ALTE</name>
<proteinExistence type="predicted"/>
<keyword evidence="1" id="KW-0812">Transmembrane</keyword>
<organism evidence="2 3">
    <name type="scientific">Paraglaciecola polaris LMG 21857</name>
    <dbReference type="NCBI Taxonomy" id="1129793"/>
    <lineage>
        <taxon>Bacteria</taxon>
        <taxon>Pseudomonadati</taxon>
        <taxon>Pseudomonadota</taxon>
        <taxon>Gammaproteobacteria</taxon>
        <taxon>Alteromonadales</taxon>
        <taxon>Alteromonadaceae</taxon>
        <taxon>Paraglaciecola</taxon>
    </lineage>
</organism>
<keyword evidence="3" id="KW-1185">Reference proteome</keyword>
<dbReference type="OrthoDB" id="9776609at2"/>
<keyword evidence="1" id="KW-0472">Membrane</keyword>
<dbReference type="EMBL" id="BAER01000013">
    <property type="protein sequence ID" value="GAC31128.1"/>
    <property type="molecule type" value="Genomic_DNA"/>
</dbReference>
<reference evidence="3" key="1">
    <citation type="journal article" date="2014" name="Environ. Microbiol.">
        <title>Comparative genomics of the marine bacterial genus Glaciecola reveals the high degree of genomic diversity and genomic characteristic for cold adaptation.</title>
        <authorList>
            <person name="Qin Q.L."/>
            <person name="Xie B.B."/>
            <person name="Yu Y."/>
            <person name="Shu Y.L."/>
            <person name="Rong J.C."/>
            <person name="Zhang Y.J."/>
            <person name="Zhao D.L."/>
            <person name="Chen X.L."/>
            <person name="Zhang X.Y."/>
            <person name="Chen B."/>
            <person name="Zhou B.C."/>
            <person name="Zhang Y.Z."/>
        </authorList>
    </citation>
    <scope>NUCLEOTIDE SEQUENCE [LARGE SCALE GENOMIC DNA]</scope>
    <source>
        <strain evidence="3">LMG 21857</strain>
    </source>
</reference>
<dbReference type="Pfam" id="PF03929">
    <property type="entry name" value="PepSY_TM"/>
    <property type="match status" value="1"/>
</dbReference>
<evidence type="ECO:0000256" key="1">
    <source>
        <dbReference type="SAM" id="Phobius"/>
    </source>
</evidence>
<dbReference type="InterPro" id="IPR005625">
    <property type="entry name" value="PepSY-ass_TM"/>
</dbReference>
<feature type="transmembrane region" description="Helical" evidence="1">
    <location>
        <begin position="138"/>
        <end position="161"/>
    </location>
</feature>
<evidence type="ECO:0008006" key="4">
    <source>
        <dbReference type="Google" id="ProtNLM"/>
    </source>
</evidence>
<accession>K6ZQH8</accession>
<dbReference type="STRING" id="1129793.GPLA_0209"/>
<comment type="caution">
    <text evidence="2">The sequence shown here is derived from an EMBL/GenBank/DDBJ whole genome shotgun (WGS) entry which is preliminary data.</text>
</comment>
<feature type="transmembrane region" description="Helical" evidence="1">
    <location>
        <begin position="329"/>
        <end position="350"/>
    </location>
</feature>
<protein>
    <recommendedName>
        <fullName evidence="4">PepSY-associated TM helix</fullName>
    </recommendedName>
</protein>
<keyword evidence="1" id="KW-1133">Transmembrane helix</keyword>
<feature type="transmembrane region" description="Helical" evidence="1">
    <location>
        <begin position="12"/>
        <end position="32"/>
    </location>
</feature>
<gene>
    <name evidence="2" type="ORF">GPLA_0209</name>
</gene>
<dbReference type="Proteomes" id="UP000006322">
    <property type="component" value="Unassembled WGS sequence"/>
</dbReference>
<dbReference type="PANTHER" id="PTHR34219:SF8">
    <property type="entry name" value="PEPSY DOMAIN-CONTAINING PROTEIN"/>
    <property type="match status" value="1"/>
</dbReference>
<dbReference type="AlphaFoldDB" id="K6ZQH8"/>
<sequence>MRKTLHKWHAYSALIALIPLLLISLTGSILVFKSEIDSLLMPEKLQVNAANTAERLPLDTLIRSVKSAHPNFEVGTWELFDDKQRSDAAYIIQHKSNDWFKVYVNQYTGDPLSTPVGLHSDFTDWLLDLHFTLLLHDAGIAVGFVVSCILLFLAGSGLIIYRKFWHRFFTLRWQSAKRILFSDMHKMLGIIASPILLILAITGGYWNITELIHEFTDHAHDDIPSQVAPRYNEQLSIQRLHDKAKTRINDFTPTYLVLPYEDGMQITFFGDVPTNNPLNSEYASTVTFDSQTGEWVHQQDVRNNTTSAVIIDSFRKLHFGDFAGLLSKVVWSILGLSPLLLGFTGGYLFYKTRKMKTQSKRNRQQRQSQKQS</sequence>